<name>A0A5B2TCK9_9PROT</name>
<gene>
    <name evidence="11" type="primary">gph</name>
    <name evidence="11" type="ORF">F0Q34_15535</name>
</gene>
<organism evidence="11 12">
    <name type="scientific">Teichococcus oryzae</name>
    <dbReference type="NCBI Taxonomy" id="1608942"/>
    <lineage>
        <taxon>Bacteria</taxon>
        <taxon>Pseudomonadati</taxon>
        <taxon>Pseudomonadota</taxon>
        <taxon>Alphaproteobacteria</taxon>
        <taxon>Acetobacterales</taxon>
        <taxon>Roseomonadaceae</taxon>
        <taxon>Roseomonas</taxon>
    </lineage>
</organism>
<dbReference type="OrthoDB" id="9793014at2"/>
<dbReference type="GO" id="GO:0046295">
    <property type="term" value="P:glycolate biosynthetic process"/>
    <property type="evidence" value="ECO:0007669"/>
    <property type="project" value="UniProtKB-UniRule"/>
</dbReference>
<evidence type="ECO:0000256" key="7">
    <source>
        <dbReference type="ARBA" id="ARBA00022801"/>
    </source>
</evidence>
<evidence type="ECO:0000256" key="9">
    <source>
        <dbReference type="ARBA" id="ARBA00023277"/>
    </source>
</evidence>
<dbReference type="SFLD" id="SFLDG01135">
    <property type="entry name" value="C1.5.6:_HAD__Beta-PGM__Phospha"/>
    <property type="match status" value="1"/>
</dbReference>
<dbReference type="InterPro" id="IPR006439">
    <property type="entry name" value="HAD-SF_hydro_IA"/>
</dbReference>
<feature type="binding site" evidence="10">
    <location>
        <position position="16"/>
    </location>
    <ligand>
        <name>Mg(2+)</name>
        <dbReference type="ChEBI" id="CHEBI:18420"/>
    </ligand>
</feature>
<accession>A0A5B2TCK9</accession>
<comment type="catalytic activity">
    <reaction evidence="1 10">
        <text>2-phosphoglycolate + H2O = glycolate + phosphate</text>
        <dbReference type="Rhea" id="RHEA:14369"/>
        <dbReference type="ChEBI" id="CHEBI:15377"/>
        <dbReference type="ChEBI" id="CHEBI:29805"/>
        <dbReference type="ChEBI" id="CHEBI:43474"/>
        <dbReference type="ChEBI" id="CHEBI:58033"/>
        <dbReference type="EC" id="3.1.3.18"/>
    </reaction>
</comment>
<dbReference type="UniPathway" id="UPA00865">
    <property type="reaction ID" value="UER00834"/>
</dbReference>
<dbReference type="SFLD" id="SFLDS00003">
    <property type="entry name" value="Haloacid_Dehalogenase"/>
    <property type="match status" value="1"/>
</dbReference>
<evidence type="ECO:0000256" key="2">
    <source>
        <dbReference type="ARBA" id="ARBA00001946"/>
    </source>
</evidence>
<dbReference type="Proteomes" id="UP000322110">
    <property type="component" value="Unassembled WGS sequence"/>
</dbReference>
<dbReference type="EMBL" id="VUKA01000009">
    <property type="protein sequence ID" value="KAA2212242.1"/>
    <property type="molecule type" value="Genomic_DNA"/>
</dbReference>
<dbReference type="SUPFAM" id="SSF56784">
    <property type="entry name" value="HAD-like"/>
    <property type="match status" value="1"/>
</dbReference>
<evidence type="ECO:0000256" key="6">
    <source>
        <dbReference type="ARBA" id="ARBA00022723"/>
    </source>
</evidence>
<dbReference type="NCBIfam" id="TIGR01549">
    <property type="entry name" value="HAD-SF-IA-v1"/>
    <property type="match status" value="1"/>
</dbReference>
<proteinExistence type="inferred from homology"/>
<evidence type="ECO:0000256" key="4">
    <source>
        <dbReference type="ARBA" id="ARBA00006171"/>
    </source>
</evidence>
<dbReference type="PANTHER" id="PTHR43434:SF1">
    <property type="entry name" value="PHOSPHOGLYCOLATE PHOSPHATASE"/>
    <property type="match status" value="1"/>
</dbReference>
<dbReference type="Gene3D" id="3.40.50.1000">
    <property type="entry name" value="HAD superfamily/HAD-like"/>
    <property type="match status" value="1"/>
</dbReference>
<evidence type="ECO:0000256" key="5">
    <source>
        <dbReference type="ARBA" id="ARBA00013078"/>
    </source>
</evidence>
<feature type="binding site" evidence="10">
    <location>
        <position position="172"/>
    </location>
    <ligand>
        <name>Mg(2+)</name>
        <dbReference type="ChEBI" id="CHEBI:18420"/>
    </ligand>
</feature>
<keyword evidence="8 10" id="KW-0460">Magnesium</keyword>
<dbReference type="PANTHER" id="PTHR43434">
    <property type="entry name" value="PHOSPHOGLYCOLATE PHOSPHATASE"/>
    <property type="match status" value="1"/>
</dbReference>
<dbReference type="GO" id="GO:0046872">
    <property type="term" value="F:metal ion binding"/>
    <property type="evidence" value="ECO:0007669"/>
    <property type="project" value="UniProtKB-KW"/>
</dbReference>
<keyword evidence="6 10" id="KW-0479">Metal-binding</keyword>
<dbReference type="Gene3D" id="1.10.150.240">
    <property type="entry name" value="Putative phosphatase, domain 2"/>
    <property type="match status" value="1"/>
</dbReference>
<sequence>MACRLAMQPTVIFDLDGTLVDSRPDIRAALDRLMDARGQPPFTLEEVTRFIGDGVPMLLQRAFAARGLPADPTALPAFLADYEAHAAVQTRPFPGIPQVLDRLEAAGWRMAVCTNKPERAARLLLEALGLMERFAALGGGDSFPVRKPDPAHVLATLQAAGGDAARAVMVGDHHNDVASGTAAGLPAIFCGWGYGLPDMAGSAPTASRPDELPELLDAALAGVPFTSSR</sequence>
<dbReference type="InterPro" id="IPR050155">
    <property type="entry name" value="HAD-like_hydrolase_sf"/>
</dbReference>
<comment type="function">
    <text evidence="10">Specifically catalyzes the dephosphorylation of 2-phosphoglycolate. Is involved in the dissimilation of the intracellular 2-phosphoglycolate formed during the DNA repair of 3'-phosphoglycolate ends, a major class of DNA lesions induced by oxidative stress.</text>
</comment>
<dbReference type="HAMAP" id="MF_00495">
    <property type="entry name" value="GPH_hydrolase_bact"/>
    <property type="match status" value="1"/>
</dbReference>
<comment type="pathway">
    <text evidence="3 10">Organic acid metabolism; glycolate biosynthesis; glycolate from 2-phosphoglycolate: step 1/1.</text>
</comment>
<comment type="caution">
    <text evidence="11">The sequence shown here is derived from an EMBL/GenBank/DDBJ whole genome shotgun (WGS) entry which is preliminary data.</text>
</comment>
<feature type="binding site" evidence="10">
    <location>
        <position position="14"/>
    </location>
    <ligand>
        <name>Mg(2+)</name>
        <dbReference type="ChEBI" id="CHEBI:18420"/>
    </ligand>
</feature>
<dbReference type="InterPro" id="IPR036412">
    <property type="entry name" value="HAD-like_sf"/>
</dbReference>
<dbReference type="InterPro" id="IPR037512">
    <property type="entry name" value="PGPase_prok"/>
</dbReference>
<comment type="similarity">
    <text evidence="4 10">Belongs to the HAD-like hydrolase superfamily. CbbY/CbbZ/Gph/YieH family.</text>
</comment>
<keyword evidence="7 10" id="KW-0378">Hydrolase</keyword>
<keyword evidence="12" id="KW-1185">Reference proteome</keyword>
<dbReference type="PRINTS" id="PR00413">
    <property type="entry name" value="HADHALOGNASE"/>
</dbReference>
<keyword evidence="9 10" id="KW-0119">Carbohydrate metabolism</keyword>
<evidence type="ECO:0000256" key="10">
    <source>
        <dbReference type="HAMAP-Rule" id="MF_00495"/>
    </source>
</evidence>
<evidence type="ECO:0000313" key="12">
    <source>
        <dbReference type="Proteomes" id="UP000322110"/>
    </source>
</evidence>
<evidence type="ECO:0000256" key="3">
    <source>
        <dbReference type="ARBA" id="ARBA00004818"/>
    </source>
</evidence>
<dbReference type="GO" id="GO:0006281">
    <property type="term" value="P:DNA repair"/>
    <property type="evidence" value="ECO:0007669"/>
    <property type="project" value="TreeGrafter"/>
</dbReference>
<dbReference type="AlphaFoldDB" id="A0A5B2TCK9"/>
<reference evidence="11 12" key="1">
    <citation type="journal article" date="2015" name="Int. J. Syst. Evol. Microbiol.">
        <title>Roseomonas oryzae sp. nov., isolated from paddy rhizosphere soil.</title>
        <authorList>
            <person name="Ramaprasad E.V."/>
            <person name="Sasikala Ch."/>
            <person name="Ramana Ch.V."/>
        </authorList>
    </citation>
    <scope>NUCLEOTIDE SEQUENCE [LARGE SCALE GENOMIC DNA]</scope>
    <source>
        <strain evidence="11 12">KCTC 42542</strain>
    </source>
</reference>
<comment type="cofactor">
    <cofactor evidence="2 10">
        <name>Mg(2+)</name>
        <dbReference type="ChEBI" id="CHEBI:18420"/>
    </cofactor>
</comment>
<dbReference type="EC" id="3.1.3.18" evidence="5 10"/>
<evidence type="ECO:0000256" key="1">
    <source>
        <dbReference type="ARBA" id="ARBA00000830"/>
    </source>
</evidence>
<protein>
    <recommendedName>
        <fullName evidence="5 10">Phosphoglycolate phosphatase</fullName>
        <shortName evidence="10">PGP</shortName>
        <shortName evidence="10">PGPase</shortName>
        <ecNumber evidence="5 10">3.1.3.18</ecNumber>
    </recommendedName>
</protein>
<dbReference type="GO" id="GO:0008967">
    <property type="term" value="F:phosphoglycolate phosphatase activity"/>
    <property type="evidence" value="ECO:0007669"/>
    <property type="project" value="UniProtKB-UniRule"/>
</dbReference>
<dbReference type="GO" id="GO:0005829">
    <property type="term" value="C:cytosol"/>
    <property type="evidence" value="ECO:0007669"/>
    <property type="project" value="TreeGrafter"/>
</dbReference>
<dbReference type="InterPro" id="IPR023198">
    <property type="entry name" value="PGP-like_dom2"/>
</dbReference>
<dbReference type="Pfam" id="PF00702">
    <property type="entry name" value="Hydrolase"/>
    <property type="match status" value="1"/>
</dbReference>
<dbReference type="NCBIfam" id="TIGR01449">
    <property type="entry name" value="PGP_bact"/>
    <property type="match status" value="1"/>
</dbReference>
<dbReference type="InterPro" id="IPR023214">
    <property type="entry name" value="HAD_sf"/>
</dbReference>
<dbReference type="SFLD" id="SFLDG01129">
    <property type="entry name" value="C1.5:_HAD__Beta-PGM__Phosphata"/>
    <property type="match status" value="1"/>
</dbReference>
<feature type="active site" description="Nucleophile" evidence="10">
    <location>
        <position position="14"/>
    </location>
</feature>
<evidence type="ECO:0000313" key="11">
    <source>
        <dbReference type="EMBL" id="KAA2212242.1"/>
    </source>
</evidence>
<dbReference type="GO" id="GO:0005975">
    <property type="term" value="P:carbohydrate metabolic process"/>
    <property type="evidence" value="ECO:0007669"/>
    <property type="project" value="InterPro"/>
</dbReference>
<evidence type="ECO:0000256" key="8">
    <source>
        <dbReference type="ARBA" id="ARBA00022842"/>
    </source>
</evidence>